<feature type="compositionally biased region" description="Basic and acidic residues" evidence="1">
    <location>
        <begin position="5204"/>
        <end position="5218"/>
    </location>
</feature>
<proteinExistence type="predicted"/>
<feature type="region of interest" description="Disordered" evidence="1">
    <location>
        <begin position="5175"/>
        <end position="5218"/>
    </location>
</feature>
<feature type="region of interest" description="Disordered" evidence="1">
    <location>
        <begin position="5250"/>
        <end position="5290"/>
    </location>
</feature>
<evidence type="ECO:0000256" key="1">
    <source>
        <dbReference type="SAM" id="MobiDB-lite"/>
    </source>
</evidence>
<evidence type="ECO:0000313" key="3">
    <source>
        <dbReference type="WBParaSite" id="Gr19_v10_g8351.t1"/>
    </source>
</evidence>
<feature type="compositionally biased region" description="Basic and acidic residues" evidence="1">
    <location>
        <begin position="5179"/>
        <end position="5194"/>
    </location>
</feature>
<accession>A0A914IBG8</accession>
<keyword evidence="2" id="KW-1185">Reference proteome</keyword>
<name>A0A914IBG8_GLORO</name>
<feature type="compositionally biased region" description="Basic and acidic residues" evidence="1">
    <location>
        <begin position="5263"/>
        <end position="5278"/>
    </location>
</feature>
<protein>
    <submittedName>
        <fullName evidence="3">Integrator complex subunit 5 C-terminal domain-containing protein</fullName>
    </submittedName>
</protein>
<evidence type="ECO:0000313" key="2">
    <source>
        <dbReference type="Proteomes" id="UP000887572"/>
    </source>
</evidence>
<feature type="region of interest" description="Disordered" evidence="1">
    <location>
        <begin position="5395"/>
        <end position="5414"/>
    </location>
</feature>
<dbReference type="WBParaSite" id="Gr19_v10_g8351.t1">
    <property type="protein sequence ID" value="Gr19_v10_g8351.t1"/>
    <property type="gene ID" value="Gr19_v10_g8351"/>
</dbReference>
<sequence length="5431" mass="606536">MNVQPPSGGGHLQSPKVPVQILNWSKELGVEFGDTLVSDLLRRVFGAYLPSSTATHWQNVQFFEQFRNDLHFQWTLLRSVLIGDNRGKLNAKLLAILCWTASECEEWPQRTLARLIFAARDEKELANLVSLVVAMLPQLCQRRQQSSGEFGLMSAAVLHSLADARRIGDEWNQFVLPNGGDSGLCPHNASRVVENVLTLVRWQQNAPEDSPIRHMGISLPDVRGQLQDALLGWALDYVDDLLQHGLQPLASTREGTSSSPPVHLRVLDTFFSLMRIVVPQVQLPLRFHNKLLTKICALIVAMLRLVDRRSLGHPRRWRGLCLSVKTHLLAALVDEVFGSYDKLFGTGSDGDGHPSVGGGRDAGARFNFSAFQSLDFLNADKKNENSLFRDLRQMTMEWRSAAEVAHNGTLPRRKRRPLADDANSAAHQNGGYEFCRAESAFVRRLLFLNMVENLCAAAPGAVNGPYDPEMCQFLGQLLVDRFGGDGLTSHFCWLDWDEHERELNPHFYEESQIPTTVVHEERELTPSEAEKRPGTLERITHLFTKRTATGEEWPTMTEPYTGTLAETNRRAELAESSFGEHVSAYASGRSDEIGQQAVTTIVREHYPAAVAYEGPLSETAQNLELEGAPLNSHVTVYHHGRSDLEETPLAAPEPITEKVTTKISSLFKRKTHHEDFPVSEPFTGPLSETTRVPELRREPIDAMVNVYSTGRYDEFAAAEPITIAKVEPEPIVEYPRMAAYEGPLQSTSKGVELEGQPLEAHVSAYHHGRSDVVPAAMETIASKLTSVFKKTTTHGEDYPPKSEPFLGPVAQTYRLPELEAVPVMDKIERIHKGFYEESQMPTTVVQEERELTPSEAEKRPGTLERITHLFTKRTATGEEWPTMTEPYTGTLAETNRRAELAESSFGEHVSAYASGRSDEIGQQAVTTIVREHYPAAVAYEGPLSETAQNLELEGAPLNSHVTVYHHGRSDLEETPLAAPEPITEKVTTKISSLFKRKTHHEDFPVSEPFTGPLSETTRVPELRREPIDAMVNVYSTGRYDEFAAAEPITIAKVEPEPIVEYPRMAAYEGPLQSTSKGVELEGQPLEAHVSAYHHGRSDVVPAAMETITSKLTSIFKKTTTHGEDYPPKSEPFLGPVAQTYRLPELEAVPVMDKIERIHKGFYEESQIPTTVVHEERELTPSEAEKRPGTLERITHLFTKRTATGEEWPTMTEPYTGTLAETNRRAELAESSFGEHVSAYASGRSDEIGQQAVTTIVREHYPAPVAYEGPLSETAQNLELEGAPLNSHVTVYHHGRSDLEETPLAAPEPITEKVTTKISSLFKRKTHHEDFPVSEPFTGPLSETTRVPELRREPIDAMVNVYSTGRYDEFAAAEPITIAKVEPEPIVEYPRMAAYEGPLQSTSKGVELEGQPLEAHVSAYHHGRSDVVPAAMETITSKLTSIFKKTTTHGEDYPPKSEPFLGPVAQTYRLPELEAVPVMDKIERIHKGFYEEGQMPTTVVHEERELTPSEAEKRPGTLERITHLFTKRTATGEEWPTMTEPYTGTLAETNRRAELAESSFGEHVSAYASGRSDEIGQQAVTTIVREHYPAAVAYEGPLSETAQNLELEGAPLNSHVTVYHHGRSDLEETPLAAPEPITEKVTTKISSLFKRKTHHEDFPVSEPFTGPLSETTRVPELRREPIDAMVNVYSTGRYDEFAAAEPITIAKVEPEPIVEYPRMAAYEGPLQSTSKGVELEGQPLEAHVSAYHHGRSDVVPAAMETITSKLTSIFKKTTTHGEDYPPKSEPFLGPVAQTYRLPELEAVPVMDKIERIHKGFYEEGQMPTTVVHEERELTPSEAEKRPGTLERITHLFTKRTATGEEWPTMTEPYTGTLAETNRRAELAESSFGEHVSAYASGRSDEIGQQAVTTIVREHYPAAVAYEGPLSETAQNLELEGAPLNSHVTVYHHGRSDLEETPLAAPEPITEKVTTKISSLFKRKTHHEDFPVSEPFTGPLSETTRVPELRREPIDAMVNVYSTGRYDEFAAAEPITIAKVEPEPIVEYPRMAAYEGPLQSTSKGVELEGQPLEAHVSAYHHGRSDVVPAAMETITSKLTSIFKKTTTHGEDYPPKSEPFLGPVAQTYRLPELEAVPVMDKIERIHKGFYEEGQMPTTVVHEERELTPSEAEKRPGTLERITHLFTKRTATGEEWPTMTEPYTGTLAETNRRAELAESSFGEHVSAYASGRSDEIGQQAVTTIVREHYPAAVAYEGPLSETAQNLELEGAPLNSHVTVYHHGRSDLEETPLAAPEPITEKVTTKISSLFKRKTHHEDFPVSEPFTGPLSETTRVPELRREPIDAMVNVYSTGRYDEFAAAEPITIAKVEPEPIVEYPRMAAYEGPLQSTSKGVELEGQPLEAHVSAYHHGRSDVVPAAMETITSKLTSIFKKTTTHGEDYPPKSEPFLGPVAQTYRLPELEAVPVMDKIERIHKGFYEEGQMPTTVVHEERELTPSEAEKRPGTLERITHLFTKRTATGEEWPTMTEPYTGTLAETNRRAELAESSFGEHVSAYASGRSDEIGQQAVTTIVREHYPAAVAYEGPLSETAQNLELEGAPLNSHVTVYHHGRSDLEETPLAAPEPITEKVTTKISSLFKRKTHHEDFPVSEPFTGPLSETTRVPELRREPIDAMVNVYSTGRYDEFAAAEPITIAKVEPEPIVEYPRMAAYEGPLQSTSKGVELEGQPLEAHVSAYHHGRSDVVPAAMETITSKLTSIFKKTTTHGEDYPPKSEPFLGPVAQTYRLPELEAVPVMDKIERIHKGFYEEGQMPTTVVHEERELTPSEAEKRPGTLERITHLFTKRTATGEEWPTMTEPYTGTLAETNRRAELAESSFGEHVSAYASGRSDEIGQQAVTTIVREHYPAAVAYEGPLSETAQNLELEGAPLNSHVTVYHHGRSDLEETPLAAPEPITEKVTTKISSLFKRKTHHEDFPVSEPFTGPLSETTRVPELRREPIDAMVNVYSTGRYDEFAAAEPITIAKVEPEPIVEYPRMAAYEGPLQSTSKGVELEGQPLEAHVSAYHHGRSDVVPAAMETITSKLTSIFKKTTTHGEDYPPKSEPFLGPVAQTYRLPELEAVPVMDKIERIHKGFYEEGQMPTTVVHEERELTPSEAEKRPGTLERITHLFTKRTATGEEWPTMTEPYTGTLAETNRRAELAESSFGEHVSAYASGRSDEIGQQAVTTIVREHYPAAVAYEGPLSETAQNLELEGAPLNSHVTVYHHGRSDLEETPLAAPEPITEKVTTKISSLFKRKTHHEDFPVSEPFTGPLSETTRVPELRREPIDAMVNVYSTGRYDEFAAAEPITIAKVEPEPIVEYPRMAAYEGPLQSTSKGVELEGQPLEAHVSAYHHGRSDVVPAAMETITSKLTSIFKKTTTHGEDYPPKSEPFLGPVAQTYRLPELEAVPVMDKIERIHKGFYEEGQMPTTVVHEERELTPSEAEKRPGTLERITHLFTKRTATGEEWPTMTEPYTGTLAETNRRAELAESSFGEHVSAYASGRSDEIGQQAVTTIVREHYPAAVAYEGPLSETAQNLELEGAPLNSHVTVYHHGRSDLEETPLAAPEPITEKVTTKISSLFKRKTHHEDFPVSEPFTGPLSETTRVPELRREPIDAMVNVYSTGRYDEFAAAEPITIAKVEPEPIVEYPRMAAYEGPLQSTSKGVELEGQPLEAHVSAYHHGRSDVVPAAMETITSKLTSIFKKTTTHGEDYPPKSEPFLGPVAQTYRLPELEAVPVMDKIERIHKGFYEESQIPTTVVHEERELTPSEAEKRPGTLERITHLFTKRTATGEEWPTMTEPYTGTLAETNRRAELAESSFGEHVSAYASGRSDEIGQQAVTTIVREHYPAAVAYEGPLSETAQNLELEEETPLAAPEPITEKVTTKISSLFKRKTHHEDFPVSEPFTGPLSETTRVPELRREPIDAMVNVYSTGRYDEFAAAEPITIAKVEPEPIVEYPRMAAYEGPLQSTSKGVELEGQPLEAHVSAYHHGRSDVVPAAMETITSKLTSIFKKTTTHGEDYPPKSEPFLGPVAQTYRLPELEAVPVMDKIERIHKGFYEEGQMPTTVVHEERELTPSEAEKRPGTLERITHLFTKRTATGEEWPTMTEPYTGTLAETNRRAELAESSFGEHVSAYASGRSDEIGQQAVTTIVREHYPAAVAYEGPLSETAQNLELEGAPLNSHVTVYHHGRSDLEETPLAAPEPITEKVTTKISSLFKRKTHHEDFPVSEPFTGPLSETTRVPELRREPIDAMVNVYSTGRYDEFAAAEPITIAKVEPEPIVEYPRMAAYEGPLQSTSKGVELEGQPLEAHVSAYHHGRSDVVPAAMETITSKLTSIFKKTTTHGEDYPPKSEPFLGPVAQTYRLPELEAVPVMDKIERIHKGFYEEGQMPTTVVHEERELTPSEAEKRPGTLERITHLFTKRTATGEEWPTMTEPYTGTLAETNRRAELAESSFGEHVSAYASGRSDEIGQQAVTTIVREHYPAAVAYEGPLSETAQNLELEGAPLNSHVTVYHHGRSDLEETPLAAPEPITEKVTTKISSLFKRKTHHEDFPVSEPFTGPLSETTRVPELRREPIDAMVNVYSTGRYDEFAAAEPITIAKVEPEPIVEYPRMAAYEGPLQSTSKGVELEGQPLEAHVSAYHHGRSDVVPAAMETITSKLTSIFKKTTTHGEDYPPKSEPFLGPVAQTYRLPELEAVPVMDKIERIHKGFYEEGQMPTTVVHEERELTPSEAEKRPGTLEWNENELTNDFSLRGSIETIETILVRPSEEPDAIEEISSELSTVPTQILVSIREQLLTVAVYHHGFAFGVEPVLEVADETKQRDEIQLRISKEMGHILLEGVVAVYHHANQMSMYLVQEKKLDYEKESPKLTIIEPVPINGRTSFDDQKGPKEFEKKPPENAQTLVVAQEKRTDGKVSFKKDLAPPTQPFCEPLELHVRIKQIGSKNREFDVPFGFEAERTREIYSRATSLKDEQLHSSRPPLRQLKAQTLDEQRYVRSLPRSQTSFAPRGEDLSIDSNKTKPRAHYVPRYAQPATTAFPCKRPMDTIRSTTEFSADRAPSPGTQRQPSWTTITETTQITYAKRHSFEQTVNGRKLHVVEDIIVYNHGGPRKVPPGLPKSPMKRQRVLPTQYLDERYHNISGRYNYYRSRSQDNDRPRTHDKWLQTDDESTSPFRRSESRSIRTVSRSEERTYRAYSSQLYDRHAHIRDYASQKHAKELNEHFTRSWSTTKGQKSGDNRSDTDMRREKVPPASSVLPVSETSSTFNIRRTVDANVDSHHYVNNGRTFTHYSSSLQQKAPTRRTVQSLHYQKANIEELPISQLLQEIPHLRDGNESVHGILHHNGTSLPLPSNGRKERTVPLETRLMDPGEHFPSEGFGGDRRRHSAPIRRARQRISNYCTML</sequence>
<organism evidence="2 3">
    <name type="scientific">Globodera rostochiensis</name>
    <name type="common">Golden nematode worm</name>
    <name type="synonym">Heterodera rostochiensis</name>
    <dbReference type="NCBI Taxonomy" id="31243"/>
    <lineage>
        <taxon>Eukaryota</taxon>
        <taxon>Metazoa</taxon>
        <taxon>Ecdysozoa</taxon>
        <taxon>Nematoda</taxon>
        <taxon>Chromadorea</taxon>
        <taxon>Rhabditida</taxon>
        <taxon>Tylenchina</taxon>
        <taxon>Tylenchomorpha</taxon>
        <taxon>Tylenchoidea</taxon>
        <taxon>Heteroderidae</taxon>
        <taxon>Heteroderinae</taxon>
        <taxon>Globodera</taxon>
    </lineage>
</organism>
<dbReference type="Proteomes" id="UP000887572">
    <property type="component" value="Unplaced"/>
</dbReference>
<reference evidence="3" key="1">
    <citation type="submission" date="2022-11" db="UniProtKB">
        <authorList>
            <consortium name="WormBaseParasite"/>
        </authorList>
    </citation>
    <scope>IDENTIFICATION</scope>
</reference>